<dbReference type="SMART" id="SM00382">
    <property type="entry name" value="AAA"/>
    <property type="match status" value="1"/>
</dbReference>
<gene>
    <name evidence="5" type="ORF">E3J59_06275</name>
</gene>
<proteinExistence type="predicted"/>
<dbReference type="InterPro" id="IPR003593">
    <property type="entry name" value="AAA+_ATPase"/>
</dbReference>
<name>A0A523ULZ9_UNCAE</name>
<dbReference type="GO" id="GO:0005886">
    <property type="term" value="C:plasma membrane"/>
    <property type="evidence" value="ECO:0007669"/>
    <property type="project" value="TreeGrafter"/>
</dbReference>
<evidence type="ECO:0000256" key="3">
    <source>
        <dbReference type="ARBA" id="ARBA00022840"/>
    </source>
</evidence>
<feature type="domain" description="ABC transporter" evidence="4">
    <location>
        <begin position="2"/>
        <end position="250"/>
    </location>
</feature>
<dbReference type="GO" id="GO:0016887">
    <property type="term" value="F:ATP hydrolysis activity"/>
    <property type="evidence" value="ECO:0007669"/>
    <property type="project" value="InterPro"/>
</dbReference>
<sequence>MLRLENVHKSFGGIVALHGVSFHVEPRSITGLIGPNGSGKSTSFNVISGFYSKDRGEIYFQGKKIEDIEPYRIAMMGIGRTFQISEAPEKMTVLENLLLAPKNQIGEGVFNVFLHPKKIKKEDRKHLKNAFEILELIQLHDLRNEYAGNLSGGQKKLLSLGRILMSDPMLILLDEPTAGVNPTLIKDLIVAIKNLRDEKGKTILLVEHNMKVISEICDWVIVLDYGKKIAEGTPEEIQKNEKVLEAYLSGSSKRG</sequence>
<dbReference type="PROSITE" id="PS00211">
    <property type="entry name" value="ABC_TRANSPORTER_1"/>
    <property type="match status" value="1"/>
</dbReference>
<dbReference type="PROSITE" id="PS50893">
    <property type="entry name" value="ABC_TRANSPORTER_2"/>
    <property type="match status" value="1"/>
</dbReference>
<accession>A0A523ULZ9</accession>
<evidence type="ECO:0000259" key="4">
    <source>
        <dbReference type="PROSITE" id="PS50893"/>
    </source>
</evidence>
<evidence type="ECO:0000313" key="5">
    <source>
        <dbReference type="EMBL" id="TET43564.1"/>
    </source>
</evidence>
<evidence type="ECO:0000256" key="2">
    <source>
        <dbReference type="ARBA" id="ARBA00022741"/>
    </source>
</evidence>
<dbReference type="SUPFAM" id="SSF52540">
    <property type="entry name" value="P-loop containing nucleoside triphosphate hydrolases"/>
    <property type="match status" value="1"/>
</dbReference>
<dbReference type="InterPro" id="IPR027417">
    <property type="entry name" value="P-loop_NTPase"/>
</dbReference>
<protein>
    <submittedName>
        <fullName evidence="5">ABC transporter ATP-binding protein</fullName>
    </submittedName>
</protein>
<dbReference type="AlphaFoldDB" id="A0A523ULZ9"/>
<evidence type="ECO:0000256" key="1">
    <source>
        <dbReference type="ARBA" id="ARBA00022448"/>
    </source>
</evidence>
<dbReference type="InterPro" id="IPR017871">
    <property type="entry name" value="ABC_transporter-like_CS"/>
</dbReference>
<dbReference type="Pfam" id="PF12399">
    <property type="entry name" value="BCA_ABC_TP_C"/>
    <property type="match status" value="1"/>
</dbReference>
<dbReference type="CDD" id="cd03219">
    <property type="entry name" value="ABC_Mj1267_LivG_branched"/>
    <property type="match status" value="1"/>
</dbReference>
<dbReference type="InterPro" id="IPR032823">
    <property type="entry name" value="BCA_ABC_TP_C"/>
</dbReference>
<reference evidence="5 6" key="1">
    <citation type="submission" date="2019-03" db="EMBL/GenBank/DDBJ databases">
        <title>Metabolic potential of uncultured bacteria and archaea associated with petroleum seepage in deep-sea sediments.</title>
        <authorList>
            <person name="Dong X."/>
            <person name="Hubert C."/>
        </authorList>
    </citation>
    <scope>NUCLEOTIDE SEQUENCE [LARGE SCALE GENOMIC DNA]</scope>
    <source>
        <strain evidence="5">E29_bin78</strain>
    </source>
</reference>
<dbReference type="PANTHER" id="PTHR45772">
    <property type="entry name" value="CONSERVED COMPONENT OF ABC TRANSPORTER FOR NATURAL AMINO ACIDS-RELATED"/>
    <property type="match status" value="1"/>
</dbReference>
<keyword evidence="3 5" id="KW-0067">ATP-binding</keyword>
<keyword evidence="1" id="KW-0813">Transport</keyword>
<comment type="caution">
    <text evidence="5">The sequence shown here is derived from an EMBL/GenBank/DDBJ whole genome shotgun (WGS) entry which is preliminary data.</text>
</comment>
<dbReference type="Proteomes" id="UP000320679">
    <property type="component" value="Unassembled WGS sequence"/>
</dbReference>
<keyword evidence="2" id="KW-0547">Nucleotide-binding</keyword>
<dbReference type="PANTHER" id="PTHR45772:SF9">
    <property type="entry name" value="CONSERVED COMPONENT OF ABC TRANSPORTER FOR NATURAL AMINO ACIDS"/>
    <property type="match status" value="1"/>
</dbReference>
<evidence type="ECO:0000313" key="6">
    <source>
        <dbReference type="Proteomes" id="UP000320679"/>
    </source>
</evidence>
<dbReference type="Gene3D" id="3.40.50.300">
    <property type="entry name" value="P-loop containing nucleotide triphosphate hydrolases"/>
    <property type="match status" value="1"/>
</dbReference>
<dbReference type="InterPro" id="IPR051120">
    <property type="entry name" value="ABC_AA/LPS_Transport"/>
</dbReference>
<dbReference type="Pfam" id="PF00005">
    <property type="entry name" value="ABC_tran"/>
    <property type="match status" value="1"/>
</dbReference>
<dbReference type="InterPro" id="IPR003439">
    <property type="entry name" value="ABC_transporter-like_ATP-bd"/>
</dbReference>
<dbReference type="FunFam" id="3.40.50.300:FF:000421">
    <property type="entry name" value="Branched-chain amino acid ABC transporter ATP-binding protein"/>
    <property type="match status" value="1"/>
</dbReference>
<dbReference type="GO" id="GO:0005524">
    <property type="term" value="F:ATP binding"/>
    <property type="evidence" value="ECO:0007669"/>
    <property type="project" value="UniProtKB-KW"/>
</dbReference>
<organism evidence="5 6">
    <name type="scientific">Aerophobetes bacterium</name>
    <dbReference type="NCBI Taxonomy" id="2030807"/>
    <lineage>
        <taxon>Bacteria</taxon>
        <taxon>Candidatus Aerophobota</taxon>
    </lineage>
</organism>
<dbReference type="EMBL" id="SOJK01000261">
    <property type="protein sequence ID" value="TET43564.1"/>
    <property type="molecule type" value="Genomic_DNA"/>
</dbReference>